<evidence type="ECO:0000256" key="1">
    <source>
        <dbReference type="ARBA" id="ARBA00001974"/>
    </source>
</evidence>
<feature type="domain" description="Glucose-methanol-choline oxidoreductase N-terminal" evidence="9">
    <location>
        <begin position="317"/>
        <end position="331"/>
    </location>
</feature>
<dbReference type="EMBL" id="MCFJ01000010">
    <property type="protein sequence ID" value="ORY61805.1"/>
    <property type="molecule type" value="Genomic_DNA"/>
</dbReference>
<name>A0A1Y2DT19_9PEZI</name>
<dbReference type="Pfam" id="PF00732">
    <property type="entry name" value="GMC_oxred_N"/>
    <property type="match status" value="1"/>
</dbReference>
<dbReference type="GeneID" id="63772594"/>
<dbReference type="InterPro" id="IPR012132">
    <property type="entry name" value="GMC_OxRdtase"/>
</dbReference>
<dbReference type="AlphaFoldDB" id="A0A1Y2DT19"/>
<dbReference type="GO" id="GO:0050660">
    <property type="term" value="F:flavin adenine dinucleotide binding"/>
    <property type="evidence" value="ECO:0007669"/>
    <property type="project" value="InterPro"/>
</dbReference>
<dbReference type="InterPro" id="IPR007867">
    <property type="entry name" value="GMC_OxRtase_C"/>
</dbReference>
<feature type="binding site" evidence="7">
    <location>
        <position position="274"/>
    </location>
    <ligand>
        <name>FAD</name>
        <dbReference type="ChEBI" id="CHEBI:57692"/>
    </ligand>
</feature>
<dbReference type="GO" id="GO:0016614">
    <property type="term" value="F:oxidoreductase activity, acting on CH-OH group of donors"/>
    <property type="evidence" value="ECO:0007669"/>
    <property type="project" value="InterPro"/>
</dbReference>
<keyword evidence="8" id="KW-0732">Signal</keyword>
<evidence type="ECO:0000256" key="6">
    <source>
        <dbReference type="PIRSR" id="PIRSR000137-1"/>
    </source>
</evidence>
<feature type="binding site" evidence="7">
    <location>
        <begin position="549"/>
        <end position="550"/>
    </location>
    <ligand>
        <name>FAD</name>
        <dbReference type="ChEBI" id="CHEBI:57692"/>
    </ligand>
</feature>
<keyword evidence="5" id="KW-0560">Oxidoreductase</keyword>
<protein>
    <recommendedName>
        <fullName evidence="9">Glucose-methanol-choline oxidoreductase N-terminal domain-containing protein</fullName>
    </recommendedName>
</protein>
<feature type="active site" description="Proton donor" evidence="6">
    <location>
        <position position="550"/>
    </location>
</feature>
<evidence type="ECO:0000256" key="7">
    <source>
        <dbReference type="PIRSR" id="PIRSR000137-2"/>
    </source>
</evidence>
<comment type="similarity">
    <text evidence="2">Belongs to the GMC oxidoreductase family.</text>
</comment>
<evidence type="ECO:0000259" key="9">
    <source>
        <dbReference type="PROSITE" id="PS00624"/>
    </source>
</evidence>
<evidence type="ECO:0000313" key="10">
    <source>
        <dbReference type="EMBL" id="ORY61805.1"/>
    </source>
</evidence>
<dbReference type="PROSITE" id="PS00624">
    <property type="entry name" value="GMC_OXRED_2"/>
    <property type="match status" value="1"/>
</dbReference>
<dbReference type="Gene3D" id="3.30.560.10">
    <property type="entry name" value="Glucose Oxidase, domain 3"/>
    <property type="match status" value="1"/>
</dbReference>
<evidence type="ECO:0000256" key="4">
    <source>
        <dbReference type="ARBA" id="ARBA00022827"/>
    </source>
</evidence>
<comment type="cofactor">
    <cofactor evidence="1 7">
        <name>FAD</name>
        <dbReference type="ChEBI" id="CHEBI:57692"/>
    </cofactor>
</comment>
<reference evidence="10 11" key="1">
    <citation type="submission" date="2016-07" db="EMBL/GenBank/DDBJ databases">
        <title>Pervasive Adenine N6-methylation of Active Genes in Fungi.</title>
        <authorList>
            <consortium name="DOE Joint Genome Institute"/>
            <person name="Mondo S.J."/>
            <person name="Dannebaum R.O."/>
            <person name="Kuo R.C."/>
            <person name="Labutti K."/>
            <person name="Haridas S."/>
            <person name="Kuo A."/>
            <person name="Salamov A."/>
            <person name="Ahrendt S.R."/>
            <person name="Lipzen A."/>
            <person name="Sullivan W."/>
            <person name="Andreopoulos W.B."/>
            <person name="Clum A."/>
            <person name="Lindquist E."/>
            <person name="Daum C."/>
            <person name="Ramamoorthy G.K."/>
            <person name="Gryganskyi A."/>
            <person name="Culley D."/>
            <person name="Magnuson J.K."/>
            <person name="James T.Y."/>
            <person name="O'Malley M.A."/>
            <person name="Stajich J.E."/>
            <person name="Spatafora J.W."/>
            <person name="Visel A."/>
            <person name="Grigoriev I.V."/>
        </authorList>
    </citation>
    <scope>NUCLEOTIDE SEQUENCE [LARGE SCALE GENOMIC DNA]</scope>
    <source>
        <strain evidence="10 11">CBS 129021</strain>
    </source>
</reference>
<keyword evidence="11" id="KW-1185">Reference proteome</keyword>
<dbReference type="InterPro" id="IPR036188">
    <property type="entry name" value="FAD/NAD-bd_sf"/>
</dbReference>
<comment type="caution">
    <text evidence="10">The sequence shown here is derived from an EMBL/GenBank/DDBJ whole genome shotgun (WGS) entry which is preliminary data.</text>
</comment>
<evidence type="ECO:0000256" key="2">
    <source>
        <dbReference type="ARBA" id="ARBA00010790"/>
    </source>
</evidence>
<dbReference type="Proteomes" id="UP000193689">
    <property type="component" value="Unassembled WGS sequence"/>
</dbReference>
<dbReference type="OrthoDB" id="269227at2759"/>
<dbReference type="SUPFAM" id="SSF54373">
    <property type="entry name" value="FAD-linked reductases, C-terminal domain"/>
    <property type="match status" value="1"/>
</dbReference>
<dbReference type="SUPFAM" id="SSF51905">
    <property type="entry name" value="FAD/NAD(P)-binding domain"/>
    <property type="match status" value="1"/>
</dbReference>
<evidence type="ECO:0000256" key="5">
    <source>
        <dbReference type="ARBA" id="ARBA00023002"/>
    </source>
</evidence>
<dbReference type="Gene3D" id="4.10.450.10">
    <property type="entry name" value="Glucose Oxidase, domain 2"/>
    <property type="match status" value="1"/>
</dbReference>
<dbReference type="Gene3D" id="3.50.50.60">
    <property type="entry name" value="FAD/NAD(P)-binding domain"/>
    <property type="match status" value="1"/>
</dbReference>
<dbReference type="RefSeq" id="XP_040713882.1">
    <property type="nucleotide sequence ID" value="XM_040856382.1"/>
</dbReference>
<proteinExistence type="inferred from homology"/>
<accession>A0A1Y2DT19</accession>
<keyword evidence="3" id="KW-0285">Flavoprotein</keyword>
<evidence type="ECO:0000256" key="3">
    <source>
        <dbReference type="ARBA" id="ARBA00022630"/>
    </source>
</evidence>
<organism evidence="10 11">
    <name type="scientific">Pseudomassariella vexata</name>
    <dbReference type="NCBI Taxonomy" id="1141098"/>
    <lineage>
        <taxon>Eukaryota</taxon>
        <taxon>Fungi</taxon>
        <taxon>Dikarya</taxon>
        <taxon>Ascomycota</taxon>
        <taxon>Pezizomycotina</taxon>
        <taxon>Sordariomycetes</taxon>
        <taxon>Xylariomycetidae</taxon>
        <taxon>Amphisphaeriales</taxon>
        <taxon>Pseudomassariaceae</taxon>
        <taxon>Pseudomassariella</taxon>
    </lineage>
</organism>
<dbReference type="Pfam" id="PF05199">
    <property type="entry name" value="GMC_oxred_C"/>
    <property type="match status" value="1"/>
</dbReference>
<evidence type="ECO:0000256" key="8">
    <source>
        <dbReference type="SAM" id="SignalP"/>
    </source>
</evidence>
<dbReference type="InterPro" id="IPR000172">
    <property type="entry name" value="GMC_OxRdtase_N"/>
</dbReference>
<feature type="active site" description="Proton acceptor" evidence="6">
    <location>
        <position position="593"/>
    </location>
</feature>
<feature type="chain" id="PRO_5013096058" description="Glucose-methanol-choline oxidoreductase N-terminal domain-containing protein" evidence="8">
    <location>
        <begin position="19"/>
        <end position="613"/>
    </location>
</feature>
<feature type="signal peptide" evidence="8">
    <location>
        <begin position="1"/>
        <end position="18"/>
    </location>
</feature>
<dbReference type="PIRSF" id="PIRSF000137">
    <property type="entry name" value="Alcohol_oxidase"/>
    <property type="match status" value="1"/>
</dbReference>
<dbReference type="PANTHER" id="PTHR11552:SF201">
    <property type="entry name" value="GLUCOSE-METHANOL-CHOLINE OXIDOREDUCTASE N-TERMINAL DOMAIN-CONTAINING PROTEIN"/>
    <property type="match status" value="1"/>
</dbReference>
<dbReference type="PANTHER" id="PTHR11552">
    <property type="entry name" value="GLUCOSE-METHANOL-CHOLINE GMC OXIDOREDUCTASE"/>
    <property type="match status" value="1"/>
</dbReference>
<sequence>MYKVSTLLAVTLPSLVSAIPLTQRSTSSLTHDASVVSNQTFDYIIAGGGVTGLTVASKLSEDPSIRVLVVEGGSNDWDDAMVHDIRTYGQAFGTYLDYNLTSTPISWRNGETLPMIAGHTLGGSGSINGASWTKAPKSQYDLLPLVTGDESWAFDSFNEIMLSAEKFTPPTQALTSKGANYVPAYHGTNGNVSVSFAQGIFSSIQLPAINASQMVWEGLEVAVDAASGEVNGVTTIPNMVQPDESETRASPYASWIKGTADTRPNLVILLGHRVVKLDWSSTEEGADLVASGIQFQQSRSSPILTAHASRDVILAAGSMQSPQLLELSGVGDATVLANAGIPLVKSVPGVGKNLQEQTKSSLYYTPISTAWNGTGPSTAIAFPNAWQLLRSNASAVYNATIASLPAYAAQLAASGSVVNATATAQIMRLQIESLFANNEPAAEVFWTIDTAGQTVGADIWNLIPLARGTVHVQSDNSWDQPAIDAAYFGHELDTTLQVLATRQARDVYAAEPLASMVSGEITPGLERVALEADDAAWTEWVKSEFTSVWHPVATLSRMAEQDGGVVDESFRVYGVQNVRVVDASVLPVQLSAHLSSSLYGIALKAAGIIREDQ</sequence>
<dbReference type="InterPro" id="IPR027424">
    <property type="entry name" value="Glucose_Oxidase_domain_2"/>
</dbReference>
<gene>
    <name evidence="10" type="ORF">BCR38DRAFT_347929</name>
</gene>
<dbReference type="STRING" id="1141098.A0A1Y2DT19"/>
<evidence type="ECO:0000313" key="11">
    <source>
        <dbReference type="Proteomes" id="UP000193689"/>
    </source>
</evidence>
<keyword evidence="4 7" id="KW-0274">FAD</keyword>
<dbReference type="InParanoid" id="A0A1Y2DT19"/>